<dbReference type="AlphaFoldDB" id="A0A143PT47"/>
<protein>
    <recommendedName>
        <fullName evidence="1">DUF4159 domain-containing protein</fullName>
    </recommendedName>
</protein>
<dbReference type="KEGG" id="abac:LuPra_04263"/>
<evidence type="ECO:0000313" key="2">
    <source>
        <dbReference type="EMBL" id="AMY11019.1"/>
    </source>
</evidence>
<dbReference type="STRING" id="1855912.LuPra_04263"/>
<accession>A0A143PT47</accession>
<sequence>MAAGAGAVLVTAGAPFVRAQPRASEFVFARLRYASGDWDYNPKVAANVLNTLVEYTTIPVYRDEVIIPADAADLPAFPFLFMTGHLLVRFSDRERRGLRTYVEQGGLLFSDDCNHDVDGLYARSFEQEMRATFGKAGTMPKLPATHPLYRCFFTFDTPPTTAHELNGWGDDLVHDYLRGVEHDGRLGVLYSNKDYGCEWDYDWKNKRFRREDNTKLAVNIAVYAMTS</sequence>
<evidence type="ECO:0000313" key="3">
    <source>
        <dbReference type="Proteomes" id="UP000076079"/>
    </source>
</evidence>
<dbReference type="OrthoDB" id="9804083at2"/>
<dbReference type="InterPro" id="IPR025297">
    <property type="entry name" value="DUF4159"/>
</dbReference>
<reference evidence="2 3" key="1">
    <citation type="journal article" date="2016" name="Genome Announc.">
        <title>First Complete Genome Sequence of a Subdivision 6 Acidobacterium Strain.</title>
        <authorList>
            <person name="Huang S."/>
            <person name="Vieira S."/>
            <person name="Bunk B."/>
            <person name="Riedel T."/>
            <person name="Sproer C."/>
            <person name="Overmann J."/>
        </authorList>
    </citation>
    <scope>NUCLEOTIDE SEQUENCE [LARGE SCALE GENOMIC DNA]</scope>
    <source>
        <strain evidence="3">DSM 100886 HEG_-6_39</strain>
    </source>
</reference>
<dbReference type="Proteomes" id="UP000076079">
    <property type="component" value="Chromosome"/>
</dbReference>
<dbReference type="Pfam" id="PF13709">
    <property type="entry name" value="DUF4159"/>
    <property type="match status" value="1"/>
</dbReference>
<dbReference type="EMBL" id="CP015136">
    <property type="protein sequence ID" value="AMY11019.1"/>
    <property type="molecule type" value="Genomic_DNA"/>
</dbReference>
<feature type="domain" description="DUF4159" evidence="1">
    <location>
        <begin position="28"/>
        <end position="225"/>
    </location>
</feature>
<gene>
    <name evidence="2" type="ORF">LuPra_04263</name>
</gene>
<proteinExistence type="predicted"/>
<dbReference type="Gene3D" id="3.40.50.12140">
    <property type="entry name" value="Domain of unknown function DUF4159"/>
    <property type="match status" value="1"/>
</dbReference>
<name>A0A143PT47_LUTPR</name>
<organism evidence="2 3">
    <name type="scientific">Luteitalea pratensis</name>
    <dbReference type="NCBI Taxonomy" id="1855912"/>
    <lineage>
        <taxon>Bacteria</taxon>
        <taxon>Pseudomonadati</taxon>
        <taxon>Acidobacteriota</taxon>
        <taxon>Vicinamibacteria</taxon>
        <taxon>Vicinamibacterales</taxon>
        <taxon>Vicinamibacteraceae</taxon>
        <taxon>Luteitalea</taxon>
    </lineage>
</organism>
<dbReference type="PATRIC" id="fig|1813736.3.peg.4503"/>
<dbReference type="RefSeq" id="WP_110174809.1">
    <property type="nucleotide sequence ID" value="NZ_CP015136.1"/>
</dbReference>
<evidence type="ECO:0000259" key="1">
    <source>
        <dbReference type="Pfam" id="PF13709"/>
    </source>
</evidence>
<keyword evidence="3" id="KW-1185">Reference proteome</keyword>
<reference evidence="3" key="2">
    <citation type="submission" date="2016-04" db="EMBL/GenBank/DDBJ databases">
        <title>First Complete Genome Sequence of a Subdivision 6 Acidobacterium.</title>
        <authorList>
            <person name="Huang S."/>
            <person name="Vieira S."/>
            <person name="Bunk B."/>
            <person name="Riedel T."/>
            <person name="Sproeer C."/>
            <person name="Overmann J."/>
        </authorList>
    </citation>
    <scope>NUCLEOTIDE SEQUENCE [LARGE SCALE GENOMIC DNA]</scope>
    <source>
        <strain evidence="3">DSM 100886 HEG_-6_39</strain>
    </source>
</reference>